<gene>
    <name evidence="1" type="ORF">JOQ06_029118</name>
</gene>
<comment type="caution">
    <text evidence="1">The sequence shown here is derived from an EMBL/GenBank/DDBJ whole genome shotgun (WGS) entry which is preliminary data.</text>
</comment>
<dbReference type="GO" id="GO:0035804">
    <property type="term" value="F:structural constituent of egg coat"/>
    <property type="evidence" value="ECO:0007669"/>
    <property type="project" value="TreeGrafter"/>
</dbReference>
<name>A0AAD6FLD6_9TELE</name>
<dbReference type="InterPro" id="IPR051148">
    <property type="entry name" value="Zona_Pellucida_Domain_gp"/>
</dbReference>
<dbReference type="PANTHER" id="PTHR23343">
    <property type="entry name" value="ZONA PELLUCIDA SPERM-BINDING PROTEIN"/>
    <property type="match status" value="1"/>
</dbReference>
<dbReference type="GO" id="GO:0007339">
    <property type="term" value="P:binding of sperm to zona pellucida"/>
    <property type="evidence" value="ECO:0007669"/>
    <property type="project" value="TreeGrafter"/>
</dbReference>
<accession>A0AAD6FLD6</accession>
<dbReference type="EMBL" id="JAPTMU010000008">
    <property type="protein sequence ID" value="KAJ4939675.1"/>
    <property type="molecule type" value="Genomic_DNA"/>
</dbReference>
<reference evidence="1" key="1">
    <citation type="submission" date="2022-11" db="EMBL/GenBank/DDBJ databases">
        <title>Chromosome-level genome of Pogonophryne albipinna.</title>
        <authorList>
            <person name="Jo E."/>
        </authorList>
    </citation>
    <scope>NUCLEOTIDE SEQUENCE</scope>
    <source>
        <strain evidence="1">SGF0006</strain>
        <tissue evidence="1">Muscle</tissue>
    </source>
</reference>
<proteinExistence type="predicted"/>
<sequence length="766" mass="83369">MSPTQVASPQDSSWKNMSPSLQCGSGQLKFRAVEPGASQFAVEQGNAPPMPLSQVPSTCGYSMQRNSHALVMLVPYDGCNIVQESDWWKLCTPDALARNSIISLVFQTCLTSCFTSCLTSCFRNDFPQFPCWMSPTQEASPKDSSWMSMSPSLQCGSGQLKFRAVGSGASQFSVEQGNAPPMLLSQVPSTCGYSMQRNSHALVMLVPYDGCNMVQEGGSYVLPMRWMSTTQVASPKDSSWKRMSPSLQCGSGQLKFRAVEPGASQFAVEQGNAPPMPLSQVPSTCGYSMQRNSHALVMLVPYDGCNIVQEGGSYVLPMRWMSPTQVASPKDSSWKNMSPSLQCGSGQLKFRAVEPGASQFAVEQGWKLCTPDALARNSIISLVFQTCLTSCFTSCLTSCFRNDFPQFPCWMSPTQVASPQDSSWKNMSPSLQCGSGQLKFRAVEPGASQFAVEQGWKLCTPDALARNSIISLVFQTCLTSCFTSCLTSCFRNDFPQFPCWMSPTQVASPQDSSWKNMSPSLQCGSGQLKFRAVEPGASQFAVEQGWKLCTPDALARNSIISLVFQTCLTSCFTSCLTSCFRNDFPQFPCWMSPTQVASPKDSSWKNMSPSLQCGSGQLKFRAVEPGASQFAVEQGWKLCTPDALARNSIISLVFQTCLTSCFTSCLTSCFRNDFPQFPCWMSPTQVASPKDSSWKSMSPSLQCGSGQLKFSAVGSGASQFSVEQGNAPPMPLSQVPSTCGYSMQRNSHALVMLVPYDGCNMVQEVM</sequence>
<evidence type="ECO:0000313" key="2">
    <source>
        <dbReference type="Proteomes" id="UP001219934"/>
    </source>
</evidence>
<protein>
    <submittedName>
        <fullName evidence="1">Uncharacterized protein</fullName>
    </submittedName>
</protein>
<dbReference type="GO" id="GO:0032190">
    <property type="term" value="F:acrosin binding"/>
    <property type="evidence" value="ECO:0007669"/>
    <property type="project" value="TreeGrafter"/>
</dbReference>
<dbReference type="GO" id="GO:0035805">
    <property type="term" value="C:egg coat"/>
    <property type="evidence" value="ECO:0007669"/>
    <property type="project" value="TreeGrafter"/>
</dbReference>
<organism evidence="1 2">
    <name type="scientific">Pogonophryne albipinna</name>
    <dbReference type="NCBI Taxonomy" id="1090488"/>
    <lineage>
        <taxon>Eukaryota</taxon>
        <taxon>Metazoa</taxon>
        <taxon>Chordata</taxon>
        <taxon>Craniata</taxon>
        <taxon>Vertebrata</taxon>
        <taxon>Euteleostomi</taxon>
        <taxon>Actinopterygii</taxon>
        <taxon>Neopterygii</taxon>
        <taxon>Teleostei</taxon>
        <taxon>Neoteleostei</taxon>
        <taxon>Acanthomorphata</taxon>
        <taxon>Eupercaria</taxon>
        <taxon>Perciformes</taxon>
        <taxon>Notothenioidei</taxon>
        <taxon>Pogonophryne</taxon>
    </lineage>
</organism>
<dbReference type="PANTHER" id="PTHR23343:SF117">
    <property type="entry name" value="ZONA PELLUCIDA SPERM-BINDING PROTEIN 4-LIKE ISOFORM X1"/>
    <property type="match status" value="1"/>
</dbReference>
<keyword evidence="2" id="KW-1185">Reference proteome</keyword>
<evidence type="ECO:0000313" key="1">
    <source>
        <dbReference type="EMBL" id="KAJ4939675.1"/>
    </source>
</evidence>
<dbReference type="AlphaFoldDB" id="A0AAD6FLD6"/>
<dbReference type="Proteomes" id="UP001219934">
    <property type="component" value="Unassembled WGS sequence"/>
</dbReference>
<dbReference type="GO" id="GO:0060468">
    <property type="term" value="P:prevention of polyspermy"/>
    <property type="evidence" value="ECO:0007669"/>
    <property type="project" value="TreeGrafter"/>
</dbReference>